<gene>
    <name evidence="2" type="ORF">WMY93_006719</name>
</gene>
<proteinExistence type="predicted"/>
<dbReference type="PANTHER" id="PTHR38706">
    <property type="entry name" value="SI:CH211-198C19.1-RELATED"/>
    <property type="match status" value="1"/>
</dbReference>
<sequence>MKRSAHQKFSSIYDLLRLEFGRSVPRHSLLLLHWFAKSIRENYTLTFDPNGGFGSHHYGNFGGLLEPPPQDHRYFTVGNLHNDEFPEYVRNPTIRGFYATNRDRIVFSAQRLRTGEYRIHRVFLTQHQNDQSDQSDYDPTHTYEISTDLLPLIGNRSLKAFIHFLIKVRLFSFNMFSRAVQTCSIGRFIHYKRGVAKALKLKEEAGFGSKTRGASVEQQCLKQFHTPRGPWDNTDSKLPWGSSAEAPQPPTTTKCH</sequence>
<comment type="caution">
    <text evidence="2">The sequence shown here is derived from an EMBL/GenBank/DDBJ whole genome shotgun (WGS) entry which is preliminary data.</text>
</comment>
<feature type="region of interest" description="Disordered" evidence="1">
    <location>
        <begin position="225"/>
        <end position="256"/>
    </location>
</feature>
<dbReference type="Proteomes" id="UP001460270">
    <property type="component" value="Unassembled WGS sequence"/>
</dbReference>
<dbReference type="AlphaFoldDB" id="A0AAW0PW65"/>
<keyword evidence="3" id="KW-1185">Reference proteome</keyword>
<evidence type="ECO:0000256" key="1">
    <source>
        <dbReference type="SAM" id="MobiDB-lite"/>
    </source>
</evidence>
<evidence type="ECO:0000313" key="3">
    <source>
        <dbReference type="Proteomes" id="UP001460270"/>
    </source>
</evidence>
<organism evidence="2 3">
    <name type="scientific">Mugilogobius chulae</name>
    <name type="common">yellowstripe goby</name>
    <dbReference type="NCBI Taxonomy" id="88201"/>
    <lineage>
        <taxon>Eukaryota</taxon>
        <taxon>Metazoa</taxon>
        <taxon>Chordata</taxon>
        <taxon>Craniata</taxon>
        <taxon>Vertebrata</taxon>
        <taxon>Euteleostomi</taxon>
        <taxon>Actinopterygii</taxon>
        <taxon>Neopterygii</taxon>
        <taxon>Teleostei</taxon>
        <taxon>Neoteleostei</taxon>
        <taxon>Acanthomorphata</taxon>
        <taxon>Gobiaria</taxon>
        <taxon>Gobiiformes</taxon>
        <taxon>Gobioidei</taxon>
        <taxon>Gobiidae</taxon>
        <taxon>Gobionellinae</taxon>
        <taxon>Mugilogobius</taxon>
    </lineage>
</organism>
<accession>A0AAW0PW65</accession>
<dbReference type="EMBL" id="JBBPFD010000004">
    <property type="protein sequence ID" value="KAK7930324.1"/>
    <property type="molecule type" value="Genomic_DNA"/>
</dbReference>
<reference evidence="3" key="1">
    <citation type="submission" date="2024-04" db="EMBL/GenBank/DDBJ databases">
        <title>Salinicola lusitanus LLJ914,a marine bacterium isolated from the Okinawa Trough.</title>
        <authorList>
            <person name="Li J."/>
        </authorList>
    </citation>
    <scope>NUCLEOTIDE SEQUENCE [LARGE SCALE GENOMIC DNA]</scope>
</reference>
<name>A0AAW0PW65_9GOBI</name>
<evidence type="ECO:0000313" key="2">
    <source>
        <dbReference type="EMBL" id="KAK7930324.1"/>
    </source>
</evidence>
<protein>
    <submittedName>
        <fullName evidence="2">Uncharacterized protein</fullName>
    </submittedName>
</protein>
<dbReference type="PANTHER" id="PTHR38706:SF2">
    <property type="match status" value="1"/>
</dbReference>